<keyword evidence="1" id="KW-0677">Repeat</keyword>
<dbReference type="AlphaFoldDB" id="A0A517XX57"/>
<dbReference type="KEGG" id="uli:ETAA1_40720"/>
<dbReference type="OrthoDB" id="267414at2"/>
<evidence type="ECO:0000256" key="2">
    <source>
        <dbReference type="ARBA" id="ARBA00022803"/>
    </source>
</evidence>
<keyword evidence="4" id="KW-0175">Coiled coil</keyword>
<dbReference type="SUPFAM" id="SSF48452">
    <property type="entry name" value="TPR-like"/>
    <property type="match status" value="2"/>
</dbReference>
<name>A0A517XX57_9BACT</name>
<feature type="repeat" description="TPR" evidence="3">
    <location>
        <begin position="149"/>
        <end position="182"/>
    </location>
</feature>
<dbReference type="InterPro" id="IPR011990">
    <property type="entry name" value="TPR-like_helical_dom_sf"/>
</dbReference>
<feature type="coiled-coil region" evidence="4">
    <location>
        <begin position="336"/>
        <end position="366"/>
    </location>
</feature>
<dbReference type="PANTHER" id="PTHR45586">
    <property type="entry name" value="TPR REPEAT-CONTAINING PROTEIN PA4667"/>
    <property type="match status" value="1"/>
</dbReference>
<evidence type="ECO:0000256" key="4">
    <source>
        <dbReference type="SAM" id="Coils"/>
    </source>
</evidence>
<dbReference type="Proteomes" id="UP000319576">
    <property type="component" value="Chromosome"/>
</dbReference>
<dbReference type="EMBL" id="CP036273">
    <property type="protein sequence ID" value="QDU22097.1"/>
    <property type="molecule type" value="Genomic_DNA"/>
</dbReference>
<dbReference type="Gene3D" id="1.25.40.10">
    <property type="entry name" value="Tetratricopeptide repeat domain"/>
    <property type="match status" value="2"/>
</dbReference>
<dbReference type="InterPro" id="IPR019734">
    <property type="entry name" value="TPR_rpt"/>
</dbReference>
<dbReference type="Pfam" id="PF12688">
    <property type="entry name" value="TPR_5"/>
    <property type="match status" value="1"/>
</dbReference>
<dbReference type="PANTHER" id="PTHR45586:SF1">
    <property type="entry name" value="LIPOPOLYSACCHARIDE ASSEMBLY PROTEIN B"/>
    <property type="match status" value="1"/>
</dbReference>
<keyword evidence="2 3" id="KW-0802">TPR repeat</keyword>
<dbReference type="Pfam" id="PF13432">
    <property type="entry name" value="TPR_16"/>
    <property type="match status" value="2"/>
</dbReference>
<organism evidence="6 7">
    <name type="scientific">Urbifossiella limnaea</name>
    <dbReference type="NCBI Taxonomy" id="2528023"/>
    <lineage>
        <taxon>Bacteria</taxon>
        <taxon>Pseudomonadati</taxon>
        <taxon>Planctomycetota</taxon>
        <taxon>Planctomycetia</taxon>
        <taxon>Gemmatales</taxon>
        <taxon>Gemmataceae</taxon>
        <taxon>Urbifossiella</taxon>
    </lineage>
</organism>
<dbReference type="SMART" id="SM00028">
    <property type="entry name" value="TPR"/>
    <property type="match status" value="6"/>
</dbReference>
<dbReference type="InterPro" id="IPR051012">
    <property type="entry name" value="CellSynth/LPSAsmb/PSIAsmb"/>
</dbReference>
<dbReference type="PROSITE" id="PS50005">
    <property type="entry name" value="TPR"/>
    <property type="match status" value="1"/>
</dbReference>
<reference evidence="6 7" key="1">
    <citation type="submission" date="2019-02" db="EMBL/GenBank/DDBJ databases">
        <title>Deep-cultivation of Planctomycetes and their phenomic and genomic characterization uncovers novel biology.</title>
        <authorList>
            <person name="Wiegand S."/>
            <person name="Jogler M."/>
            <person name="Boedeker C."/>
            <person name="Pinto D."/>
            <person name="Vollmers J."/>
            <person name="Rivas-Marin E."/>
            <person name="Kohn T."/>
            <person name="Peeters S.H."/>
            <person name="Heuer A."/>
            <person name="Rast P."/>
            <person name="Oberbeckmann S."/>
            <person name="Bunk B."/>
            <person name="Jeske O."/>
            <person name="Meyerdierks A."/>
            <person name="Storesund J.E."/>
            <person name="Kallscheuer N."/>
            <person name="Luecker S."/>
            <person name="Lage O.M."/>
            <person name="Pohl T."/>
            <person name="Merkel B.J."/>
            <person name="Hornburger P."/>
            <person name="Mueller R.-W."/>
            <person name="Bruemmer F."/>
            <person name="Labrenz M."/>
            <person name="Spormann A.M."/>
            <person name="Op den Camp H."/>
            <person name="Overmann J."/>
            <person name="Amann R."/>
            <person name="Jetten M.S.M."/>
            <person name="Mascher T."/>
            <person name="Medema M.H."/>
            <person name="Devos D.P."/>
            <person name="Kaster A.-K."/>
            <person name="Ovreas L."/>
            <person name="Rohde M."/>
            <person name="Galperin M.Y."/>
            <person name="Jogler C."/>
        </authorList>
    </citation>
    <scope>NUCLEOTIDE SEQUENCE [LARGE SCALE GENOMIC DNA]</scope>
    <source>
        <strain evidence="6 7">ETA_A1</strain>
    </source>
</reference>
<keyword evidence="7" id="KW-1185">Reference proteome</keyword>
<proteinExistence type="predicted"/>
<evidence type="ECO:0000256" key="3">
    <source>
        <dbReference type="PROSITE-ProRule" id="PRU00339"/>
    </source>
</evidence>
<accession>A0A517XX57</accession>
<evidence type="ECO:0000313" key="6">
    <source>
        <dbReference type="EMBL" id="QDU22097.1"/>
    </source>
</evidence>
<dbReference type="InterPro" id="IPR041656">
    <property type="entry name" value="TPR_5"/>
</dbReference>
<evidence type="ECO:0000256" key="1">
    <source>
        <dbReference type="ARBA" id="ARBA00022737"/>
    </source>
</evidence>
<gene>
    <name evidence="6" type="ORF">ETAA1_40720</name>
</gene>
<protein>
    <submittedName>
        <fullName evidence="6">Tetratricopeptide repeat protein</fullName>
    </submittedName>
</protein>
<evidence type="ECO:0000313" key="7">
    <source>
        <dbReference type="Proteomes" id="UP000319576"/>
    </source>
</evidence>
<feature type="domain" description="Tetratrico peptide repeat group 5" evidence="5">
    <location>
        <begin position="200"/>
        <end position="282"/>
    </location>
</feature>
<evidence type="ECO:0000259" key="5">
    <source>
        <dbReference type="Pfam" id="PF12688"/>
    </source>
</evidence>
<dbReference type="Pfam" id="PF14559">
    <property type="entry name" value="TPR_19"/>
    <property type="match status" value="1"/>
</dbReference>
<sequence length="402" mass="42862">MIPDPVVPPPEPAPPPPGRRARRGWLVLTAFVIAAAAVGGWRYRVTRPDYVLARGDEAVRAGDWAAASRAIDRLEAAGAGDHAAVLRGEYFLATDRPDLALGALSEIKRESPFHLRSAAKVGRCLLALGNLAEADRVLNHVLDSEPDNIDALRALAAVAYDLGQMPAAVEHLEAVARLDPADARPHRLMGLINKDLNRYEPAEAAYRESMRRGLAEPARGEVVVELADVLVRAGRFADALALLDAGPPAPGPAGELARAEALRGLARRADAVAVADRAIVEHPTDGALLRLRGQLHLDDGNAPAAVVALEAAAARLPADYQTHFLLAQAYTATGRTADATRSAARAEELRKALERATTLTREAMDRPWDAAVRLELATVTETLGEPKLAALWRAAAAACRTR</sequence>